<dbReference type="EMBL" id="CM029049">
    <property type="protein sequence ID" value="KAG2571894.1"/>
    <property type="molecule type" value="Genomic_DNA"/>
</dbReference>
<gene>
    <name evidence="1" type="ORF">PVAP13_7KG123461</name>
</gene>
<sequence length="210" mass="23924">MGFRDFKLFNRALLGKQAWRLTTRPESLCARVLKGKYFPDRDLMSATRKRRCSEMWRSILAGRDVLKKGLIKRTDPGEADVWHDNWITGSNSFRPLIQLPAVGVEKVKDLFVPGTRVWDEALVRQSFVPLDAEEILKIKPGMNMESDIEAWAFERSGLYTVKSAYRLLKEEQAAGAMAKTSEARASGDKCSWKLVWSLKVHRKSVFSGGE</sequence>
<reference evidence="1" key="1">
    <citation type="submission" date="2020-05" db="EMBL/GenBank/DDBJ databases">
        <title>WGS assembly of Panicum virgatum.</title>
        <authorList>
            <person name="Lovell J.T."/>
            <person name="Jenkins J."/>
            <person name="Shu S."/>
            <person name="Juenger T.E."/>
            <person name="Schmutz J."/>
        </authorList>
    </citation>
    <scope>NUCLEOTIDE SEQUENCE</scope>
    <source>
        <strain evidence="1">AP13</strain>
    </source>
</reference>
<evidence type="ECO:0000313" key="2">
    <source>
        <dbReference type="Proteomes" id="UP000823388"/>
    </source>
</evidence>
<organism evidence="1 2">
    <name type="scientific">Panicum virgatum</name>
    <name type="common">Blackwell switchgrass</name>
    <dbReference type="NCBI Taxonomy" id="38727"/>
    <lineage>
        <taxon>Eukaryota</taxon>
        <taxon>Viridiplantae</taxon>
        <taxon>Streptophyta</taxon>
        <taxon>Embryophyta</taxon>
        <taxon>Tracheophyta</taxon>
        <taxon>Spermatophyta</taxon>
        <taxon>Magnoliopsida</taxon>
        <taxon>Liliopsida</taxon>
        <taxon>Poales</taxon>
        <taxon>Poaceae</taxon>
        <taxon>PACMAD clade</taxon>
        <taxon>Panicoideae</taxon>
        <taxon>Panicodae</taxon>
        <taxon>Paniceae</taxon>
        <taxon>Panicinae</taxon>
        <taxon>Panicum</taxon>
        <taxon>Panicum sect. Hiantes</taxon>
    </lineage>
</organism>
<comment type="caution">
    <text evidence="1">The sequence shown here is derived from an EMBL/GenBank/DDBJ whole genome shotgun (WGS) entry which is preliminary data.</text>
</comment>
<dbReference type="AlphaFoldDB" id="A0A8T0QMJ6"/>
<keyword evidence="2" id="KW-1185">Reference proteome</keyword>
<name>A0A8T0QMJ6_PANVG</name>
<proteinExistence type="predicted"/>
<evidence type="ECO:0000313" key="1">
    <source>
        <dbReference type="EMBL" id="KAG2571894.1"/>
    </source>
</evidence>
<accession>A0A8T0QMJ6</accession>
<protein>
    <submittedName>
        <fullName evidence="1">Uncharacterized protein</fullName>
    </submittedName>
</protein>
<dbReference type="Proteomes" id="UP000823388">
    <property type="component" value="Chromosome 7K"/>
</dbReference>